<dbReference type="InParanoid" id="D4H5M7"/>
<dbReference type="EMBL" id="CP001968">
    <property type="protein sequence ID" value="ADD69468.1"/>
    <property type="molecule type" value="Genomic_DNA"/>
</dbReference>
<keyword evidence="2" id="KW-1185">Reference proteome</keyword>
<dbReference type="AlphaFoldDB" id="D4H5M7"/>
<evidence type="ECO:0000313" key="1">
    <source>
        <dbReference type="EMBL" id="ADD69468.1"/>
    </source>
</evidence>
<protein>
    <submittedName>
        <fullName evidence="1">Uncharacterized protein</fullName>
    </submittedName>
</protein>
<sequence length="490" mass="55592">MSVKFESLKNEINDCFYEIVGIINEIVGHRTDSFTDMLAISEEIQKGSESFVGETDKVINVISEDINSKIENLNMEKMKQDIVEATSTFIAITEELELLSYNTICRTMALGDKGSTITHISKEIKKYSTTVKSLLDIISSNFNDMFARFKNVADHLVEHKLVPTDSSFEVETVEDFVITSDVSVLIENSQFHDIFMQEMEIINEAVSKADFDTPYEAGLIFGVYEKATAKLDFIKYSLQDKLEGIKLVMGDFIYTFNTDLQNIASKTNILRSELKRVTELSNNVCTTIDTLGESINETRAVLYKTRGSVGVLAKHSKTFRNLVVITAVEVARINDESLRSVVVSMNETEDELNGLIDKLHSNIDMWENLRNDFMNTFETARVDMSGLCQAQSDNKRGDVMQKTLDLDGELNNFREIFMADKYFNFFESTTGKLIDLFSEFNESVQEAFMEFNNSLGDDILSDDEFTRGRNEAELKDILATEDSQSSVEFF</sequence>
<dbReference type="RefSeq" id="WP_013011961.1">
    <property type="nucleotide sequence ID" value="NC_013943.1"/>
</dbReference>
<dbReference type="eggNOG" id="COG1196">
    <property type="taxonomic scope" value="Bacteria"/>
</dbReference>
<reference evidence="1 2" key="1">
    <citation type="journal article" date="2010" name="Stand. Genomic Sci.">
        <title>Complete genome sequence of Denitrovibrio acetiphilus type strain (N2460).</title>
        <authorList>
            <person name="Kiss H."/>
            <person name="Lang E."/>
            <person name="Lapidus A."/>
            <person name="Copeland A."/>
            <person name="Nolan M."/>
            <person name="Glavina Del Rio T."/>
            <person name="Chen F."/>
            <person name="Lucas S."/>
            <person name="Tice H."/>
            <person name="Cheng J.F."/>
            <person name="Han C."/>
            <person name="Goodwin L."/>
            <person name="Pitluck S."/>
            <person name="Liolios K."/>
            <person name="Pati A."/>
            <person name="Ivanova N."/>
            <person name="Mavromatis K."/>
            <person name="Chen A."/>
            <person name="Palaniappan K."/>
            <person name="Land M."/>
            <person name="Hauser L."/>
            <person name="Chang Y.J."/>
            <person name="Jeffries C.D."/>
            <person name="Detter J.C."/>
            <person name="Brettin T."/>
            <person name="Spring S."/>
            <person name="Rohde M."/>
            <person name="Goker M."/>
            <person name="Woyke T."/>
            <person name="Bristow J."/>
            <person name="Eisen J.A."/>
            <person name="Markowitz V."/>
            <person name="Hugenholtz P."/>
            <person name="Kyrpides N.C."/>
            <person name="Klenk H.P."/>
        </authorList>
    </citation>
    <scope>NUCLEOTIDE SEQUENCE [LARGE SCALE GENOMIC DNA]</scope>
    <source>
        <strain evidence="2">DSM 12809 / NBRC 114555 / N2460</strain>
    </source>
</reference>
<name>D4H5M7_DENA2</name>
<proteinExistence type="predicted"/>
<dbReference type="OrthoDB" id="9775874at2"/>
<gene>
    <name evidence="1" type="ordered locus">Dacet_2714</name>
</gene>
<organism evidence="1 2">
    <name type="scientific">Denitrovibrio acetiphilus (strain DSM 12809 / NBRC 114555 / N2460)</name>
    <dbReference type="NCBI Taxonomy" id="522772"/>
    <lineage>
        <taxon>Bacteria</taxon>
        <taxon>Pseudomonadati</taxon>
        <taxon>Deferribacterota</taxon>
        <taxon>Deferribacteres</taxon>
        <taxon>Deferribacterales</taxon>
        <taxon>Geovibrionaceae</taxon>
        <taxon>Denitrovibrio</taxon>
    </lineage>
</organism>
<dbReference type="PaxDb" id="522772-Dacet_2714"/>
<evidence type="ECO:0000313" key="2">
    <source>
        <dbReference type="Proteomes" id="UP000002012"/>
    </source>
</evidence>
<accession>D4H5M7</accession>
<dbReference type="HOGENOM" id="CLU_555198_0_0_0"/>
<dbReference type="STRING" id="522772.Dacet_2714"/>
<dbReference type="KEGG" id="dap:Dacet_2714"/>
<dbReference type="Proteomes" id="UP000002012">
    <property type="component" value="Chromosome"/>
</dbReference>